<sequence>MDSNSLSLLLCFLLRPTCSINGNLIFPRRPVAKAGTKGSPALVSLFSFFCHCVHLVPLRYPQGFGIGFGHQEPSAAEEMRLRRFICFLWCFNEQFLSVREEEGRFDSVLGSQSARLEFAGGLVFDLCSSSCRSCVWLKWRSSMPPQWPLAKSLRFKSSFRDSWLFWFSKGDSLRLGLCLGSSYRLYTRRVLAARVFVCRFSTTSGFVAAWSSLTSQHHLSSLELRVGVCDKLCAGSGFQAKEYGGYGSFLARRDLGTCSFRV</sequence>
<dbReference type="Proteomes" id="UP000266723">
    <property type="component" value="Unassembled WGS sequence"/>
</dbReference>
<feature type="chain" id="PRO_5047205169" description="Secreted protein" evidence="1">
    <location>
        <begin position="20"/>
        <end position="262"/>
    </location>
</feature>
<keyword evidence="1" id="KW-0732">Signal</keyword>
<evidence type="ECO:0008006" key="4">
    <source>
        <dbReference type="Google" id="ProtNLM"/>
    </source>
</evidence>
<organism evidence="2 3">
    <name type="scientific">Brassica cretica</name>
    <name type="common">Mustard</name>
    <dbReference type="NCBI Taxonomy" id="69181"/>
    <lineage>
        <taxon>Eukaryota</taxon>
        <taxon>Viridiplantae</taxon>
        <taxon>Streptophyta</taxon>
        <taxon>Embryophyta</taxon>
        <taxon>Tracheophyta</taxon>
        <taxon>Spermatophyta</taxon>
        <taxon>Magnoliopsida</taxon>
        <taxon>eudicotyledons</taxon>
        <taxon>Gunneridae</taxon>
        <taxon>Pentapetalae</taxon>
        <taxon>rosids</taxon>
        <taxon>malvids</taxon>
        <taxon>Brassicales</taxon>
        <taxon>Brassicaceae</taxon>
        <taxon>Brassiceae</taxon>
        <taxon>Brassica</taxon>
    </lineage>
</organism>
<feature type="signal peptide" evidence="1">
    <location>
        <begin position="1"/>
        <end position="19"/>
    </location>
</feature>
<evidence type="ECO:0000313" key="2">
    <source>
        <dbReference type="EMBL" id="KAF3542724.1"/>
    </source>
</evidence>
<reference evidence="2 3" key="1">
    <citation type="journal article" date="2020" name="BMC Genomics">
        <title>Intraspecific diversification of the crop wild relative Brassica cretica Lam. using demographic model selection.</title>
        <authorList>
            <person name="Kioukis A."/>
            <person name="Michalopoulou V.A."/>
            <person name="Briers L."/>
            <person name="Pirintsos S."/>
            <person name="Studholme D.J."/>
            <person name="Pavlidis P."/>
            <person name="Sarris P.F."/>
        </authorList>
    </citation>
    <scope>NUCLEOTIDE SEQUENCE [LARGE SCALE GENOMIC DNA]</scope>
    <source>
        <strain evidence="3">cv. PFS-1207/04</strain>
    </source>
</reference>
<protein>
    <recommendedName>
        <fullName evidence="4">Secreted protein</fullName>
    </recommendedName>
</protein>
<accession>A0ABQ7BS59</accession>
<evidence type="ECO:0000313" key="3">
    <source>
        <dbReference type="Proteomes" id="UP000266723"/>
    </source>
</evidence>
<gene>
    <name evidence="2" type="ORF">DY000_02005519</name>
</gene>
<evidence type="ECO:0000256" key="1">
    <source>
        <dbReference type="SAM" id="SignalP"/>
    </source>
</evidence>
<dbReference type="EMBL" id="QGKV02000832">
    <property type="protein sequence ID" value="KAF3542724.1"/>
    <property type="molecule type" value="Genomic_DNA"/>
</dbReference>
<proteinExistence type="predicted"/>
<keyword evidence="3" id="KW-1185">Reference proteome</keyword>
<name>A0ABQ7BS59_BRACR</name>
<comment type="caution">
    <text evidence="2">The sequence shown here is derived from an EMBL/GenBank/DDBJ whole genome shotgun (WGS) entry which is preliminary data.</text>
</comment>